<keyword evidence="6" id="KW-0645">Protease</keyword>
<evidence type="ECO:0000256" key="9">
    <source>
        <dbReference type="ARBA" id="ARBA00022833"/>
    </source>
</evidence>
<dbReference type="InterPro" id="IPR054734">
    <property type="entry name" value="PqqF-like_C_4"/>
</dbReference>
<dbReference type="Proteomes" id="UP000709336">
    <property type="component" value="Unassembled WGS sequence"/>
</dbReference>
<comment type="function">
    <text evidence="2">Endopeptidase that degrades small peptides of less than 7 kDa, such as glucagon and insulin.</text>
</comment>
<evidence type="ECO:0000256" key="10">
    <source>
        <dbReference type="ARBA" id="ARBA00023049"/>
    </source>
</evidence>
<comment type="caution">
    <text evidence="19">The sequence shown here is derived from an EMBL/GenBank/DDBJ whole genome shotgun (WGS) entry which is preliminary data.</text>
</comment>
<evidence type="ECO:0000256" key="2">
    <source>
        <dbReference type="ARBA" id="ARBA00002184"/>
    </source>
</evidence>
<dbReference type="EC" id="3.4.24.55" evidence="4"/>
<evidence type="ECO:0000259" key="17">
    <source>
        <dbReference type="Pfam" id="PF16187"/>
    </source>
</evidence>
<comment type="cofactor">
    <cofactor evidence="1">
        <name>Zn(2+)</name>
        <dbReference type="ChEBI" id="CHEBI:29105"/>
    </cofactor>
</comment>
<feature type="domain" description="Peptidase M16 C-terminal" evidence="16">
    <location>
        <begin position="182"/>
        <end position="349"/>
    </location>
</feature>
<evidence type="ECO:0000256" key="13">
    <source>
        <dbReference type="ARBA" id="ARBA00033450"/>
    </source>
</evidence>
<keyword evidence="7" id="KW-0479">Metal-binding</keyword>
<dbReference type="InterPro" id="IPR007863">
    <property type="entry name" value="Peptidase_M16_C"/>
</dbReference>
<protein>
    <recommendedName>
        <fullName evidence="5">Protease 3</fullName>
        <ecNumber evidence="4">3.4.24.55</ecNumber>
    </recommendedName>
    <alternativeName>
        <fullName evidence="13">Pitrilysin</fullName>
    </alternativeName>
    <alternativeName>
        <fullName evidence="12">Protease III</fullName>
    </alternativeName>
    <alternativeName>
        <fullName evidence="11">Protease pi</fullName>
    </alternativeName>
</protein>
<evidence type="ECO:0000256" key="6">
    <source>
        <dbReference type="ARBA" id="ARBA00022670"/>
    </source>
</evidence>
<dbReference type="InterPro" id="IPR011765">
    <property type="entry name" value="Pept_M16_N"/>
</dbReference>
<evidence type="ECO:0000256" key="7">
    <source>
        <dbReference type="ARBA" id="ARBA00022723"/>
    </source>
</evidence>
<evidence type="ECO:0000256" key="8">
    <source>
        <dbReference type="ARBA" id="ARBA00022801"/>
    </source>
</evidence>
<sequence>MTTPPDHDRYHCLTLDNGLKVMVYHQPEQPASYVSMAIRGGHFYDPEDCQGLSHLLEHMLFMGSAHLPNPNQINEYIENHGGNMNAWTGTEYANFHFNCRSEALPSVLPAFADMLCSPLLASSSIESEINNIESEFQFKKKDDLRRLYQIHKETCNPQHPFSKFSVGNAEIYNQFELAELKAKLRQFHQRHYCGSNMALCVVSPVPPSAIAELITHTFSTLKAGVPVPTEWPELYTDEQTGVLINIVPLQAAKRMIVTFALPGLHNEYETKPLDYLSHLLGDEGEGSLLAVLKRKNWVISLIAGSGIEGDHFKDFNISFQLTPAGLENRDTIIAYLFKYLDLIKSSLSEQWRYQEKVKLNKLANEFDDNPKLLNAACDYAQALLFFEFEAIPQLKALSDKFAPDRVEHALTFFCANNMRVKVIDQDLLTDRTCDFYDARYSVSKISAASHATFEHRNKCELLSLPPPNPYLGDDYSLINLESEFLTPKPISSDTHKKIWFAQDEQFATPKGDIFISLDVPGFTDSIDMVAAKRMWLAAINDHLQAKYYRAEIAGLHYRVYGHQAGLSINTRGFSQNQMKLCEQILATTMDFSPSKRSFKRLQHSQLQSLHNSLMNKPTNRLFSRLSVLAQKYTHAPLTLFDAVKNMSFEKMMQIKDAALSSYYLEGFIFGNWRSDEVKRFAGSLDAQFSMASALPMQRAVTQLPIGQAQYHKVLCEHEDAAVVLYFQAPSSGLIDTAMCMILEQMLAAPFFNVLRSEKQLGYVVGTGYVPHNQHPGFAFYIQSPGYAPEHLLTEIRQFITRQFDEISFYRTYWPTIQKNLLKQLEEKDLSQSMKAQRLWMALGNGDKTFSHNKRLAQKIHSLTFDDIKTYADAAANREKFGELVLYAPGKFEGLDENLPHITDIATFKRNTRYFRKGTK</sequence>
<dbReference type="SUPFAM" id="SSF63411">
    <property type="entry name" value="LuxS/MPP-like metallohydrolase"/>
    <property type="match status" value="4"/>
</dbReference>
<organism evidence="19 20">
    <name type="scientific">Alteromonas ponticola</name>
    <dbReference type="NCBI Taxonomy" id="2720613"/>
    <lineage>
        <taxon>Bacteria</taxon>
        <taxon>Pseudomonadati</taxon>
        <taxon>Pseudomonadota</taxon>
        <taxon>Gammaproteobacteria</taxon>
        <taxon>Alteromonadales</taxon>
        <taxon>Alteromonadaceae</taxon>
        <taxon>Alteromonas/Salinimonas group</taxon>
        <taxon>Alteromonas</taxon>
    </lineage>
</organism>
<evidence type="ECO:0000259" key="16">
    <source>
        <dbReference type="Pfam" id="PF05193"/>
    </source>
</evidence>
<dbReference type="Pfam" id="PF22456">
    <property type="entry name" value="PqqF-like_C_4"/>
    <property type="match status" value="1"/>
</dbReference>
<proteinExistence type="inferred from homology"/>
<dbReference type="InterPro" id="IPR032632">
    <property type="entry name" value="Peptidase_M16_M"/>
</dbReference>
<accession>A0ABX1R316</accession>
<dbReference type="RefSeq" id="WP_169210040.1">
    <property type="nucleotide sequence ID" value="NZ_JAATNW010000003.1"/>
</dbReference>
<evidence type="ECO:0000313" key="19">
    <source>
        <dbReference type="EMBL" id="NMH59467.1"/>
    </source>
</evidence>
<evidence type="ECO:0000256" key="14">
    <source>
        <dbReference type="RuleBase" id="RU004447"/>
    </source>
</evidence>
<keyword evidence="20" id="KW-1185">Reference proteome</keyword>
<feature type="domain" description="Peptidase M16 N-terminal" evidence="15">
    <location>
        <begin position="21"/>
        <end position="155"/>
    </location>
</feature>
<comment type="similarity">
    <text evidence="3 14">Belongs to the peptidase M16 family.</text>
</comment>
<dbReference type="InterPro" id="IPR001431">
    <property type="entry name" value="Pept_M16_Zn_BS"/>
</dbReference>
<feature type="domain" description="Coenzyme PQQ synthesis protein F-like C-terminal lobe" evidence="18">
    <location>
        <begin position="742"/>
        <end position="839"/>
    </location>
</feature>
<name>A0ABX1R316_9ALTE</name>
<evidence type="ECO:0000256" key="1">
    <source>
        <dbReference type="ARBA" id="ARBA00001947"/>
    </source>
</evidence>
<keyword evidence="8" id="KW-0378">Hydrolase</keyword>
<keyword evidence="9" id="KW-0862">Zinc</keyword>
<evidence type="ECO:0000313" key="20">
    <source>
        <dbReference type="Proteomes" id="UP000709336"/>
    </source>
</evidence>
<evidence type="ECO:0000256" key="11">
    <source>
        <dbReference type="ARBA" id="ARBA00029597"/>
    </source>
</evidence>
<gene>
    <name evidence="19" type="ORF">HCJ96_05485</name>
</gene>
<dbReference type="Pfam" id="PF16187">
    <property type="entry name" value="Peptidase_M16_M"/>
    <property type="match status" value="1"/>
</dbReference>
<dbReference type="InterPro" id="IPR011249">
    <property type="entry name" value="Metalloenz_LuxS/M16"/>
</dbReference>
<dbReference type="PANTHER" id="PTHR43690">
    <property type="entry name" value="NARDILYSIN"/>
    <property type="match status" value="1"/>
</dbReference>
<feature type="domain" description="Peptidase M16 middle/third" evidence="17">
    <location>
        <begin position="366"/>
        <end position="632"/>
    </location>
</feature>
<dbReference type="Gene3D" id="3.30.830.10">
    <property type="entry name" value="Metalloenzyme, LuxS/M16 peptidase-like"/>
    <property type="match status" value="4"/>
</dbReference>
<evidence type="ECO:0000256" key="12">
    <source>
        <dbReference type="ARBA" id="ARBA00031184"/>
    </source>
</evidence>
<evidence type="ECO:0000256" key="4">
    <source>
        <dbReference type="ARBA" id="ARBA00012449"/>
    </source>
</evidence>
<keyword evidence="10" id="KW-0482">Metalloprotease</keyword>
<dbReference type="InterPro" id="IPR050626">
    <property type="entry name" value="Peptidase_M16"/>
</dbReference>
<evidence type="ECO:0000256" key="3">
    <source>
        <dbReference type="ARBA" id="ARBA00007261"/>
    </source>
</evidence>
<dbReference type="PROSITE" id="PS00143">
    <property type="entry name" value="INSULINASE"/>
    <property type="match status" value="1"/>
</dbReference>
<dbReference type="Pfam" id="PF05193">
    <property type="entry name" value="Peptidase_M16_C"/>
    <property type="match status" value="1"/>
</dbReference>
<dbReference type="Pfam" id="PF00675">
    <property type="entry name" value="Peptidase_M16"/>
    <property type="match status" value="1"/>
</dbReference>
<evidence type="ECO:0000259" key="18">
    <source>
        <dbReference type="Pfam" id="PF22456"/>
    </source>
</evidence>
<dbReference type="EMBL" id="JAATNW010000003">
    <property type="protein sequence ID" value="NMH59467.1"/>
    <property type="molecule type" value="Genomic_DNA"/>
</dbReference>
<reference evidence="19 20" key="1">
    <citation type="submission" date="2020-03" db="EMBL/GenBank/DDBJ databases">
        <title>Alteromonas ponticola sp. nov., isolated from seawater.</title>
        <authorList>
            <person name="Yoon J.-H."/>
            <person name="Kim Y.-O."/>
        </authorList>
    </citation>
    <scope>NUCLEOTIDE SEQUENCE [LARGE SCALE GENOMIC DNA]</scope>
    <source>
        <strain evidence="19 20">MYP5</strain>
    </source>
</reference>
<evidence type="ECO:0000259" key="15">
    <source>
        <dbReference type="Pfam" id="PF00675"/>
    </source>
</evidence>
<evidence type="ECO:0000256" key="5">
    <source>
        <dbReference type="ARBA" id="ARBA00017565"/>
    </source>
</evidence>
<dbReference type="PANTHER" id="PTHR43690:SF18">
    <property type="entry name" value="INSULIN-DEGRADING ENZYME-RELATED"/>
    <property type="match status" value="1"/>
</dbReference>